<dbReference type="InParanoid" id="A0A0Q9X4Y8"/>
<dbReference type="InterPro" id="IPR010512">
    <property type="entry name" value="DUF1091"/>
</dbReference>
<evidence type="ECO:0000313" key="1">
    <source>
        <dbReference type="EMBL" id="KRF99888.1"/>
    </source>
</evidence>
<evidence type="ECO:0000313" key="2">
    <source>
        <dbReference type="Proteomes" id="UP000007798"/>
    </source>
</evidence>
<gene>
    <name evidence="1" type="primary">Dwil\GK28108</name>
    <name evidence="1" type="ORF">Dwil_GK28108</name>
</gene>
<dbReference type="Proteomes" id="UP000007798">
    <property type="component" value="Unassembled WGS sequence"/>
</dbReference>
<reference evidence="1 2" key="1">
    <citation type="journal article" date="2007" name="Nature">
        <title>Evolution of genes and genomes on the Drosophila phylogeny.</title>
        <authorList>
            <consortium name="Drosophila 12 Genomes Consortium"/>
            <person name="Clark A.G."/>
            <person name="Eisen M.B."/>
            <person name="Smith D.R."/>
            <person name="Bergman C.M."/>
            <person name="Oliver B."/>
            <person name="Markow T.A."/>
            <person name="Kaufman T.C."/>
            <person name="Kellis M."/>
            <person name="Gelbart W."/>
            <person name="Iyer V.N."/>
            <person name="Pollard D.A."/>
            <person name="Sackton T.B."/>
            <person name="Larracuente A.M."/>
            <person name="Singh N.D."/>
            <person name="Abad J.P."/>
            <person name="Abt D.N."/>
            <person name="Adryan B."/>
            <person name="Aguade M."/>
            <person name="Akashi H."/>
            <person name="Anderson W.W."/>
            <person name="Aquadro C.F."/>
            <person name="Ardell D.H."/>
            <person name="Arguello R."/>
            <person name="Artieri C.G."/>
            <person name="Barbash D.A."/>
            <person name="Barker D."/>
            <person name="Barsanti P."/>
            <person name="Batterham P."/>
            <person name="Batzoglou S."/>
            <person name="Begun D."/>
            <person name="Bhutkar A."/>
            <person name="Blanco E."/>
            <person name="Bosak S.A."/>
            <person name="Bradley R.K."/>
            <person name="Brand A.D."/>
            <person name="Brent M.R."/>
            <person name="Brooks A.N."/>
            <person name="Brown R.H."/>
            <person name="Butlin R.K."/>
            <person name="Caggese C."/>
            <person name="Calvi B.R."/>
            <person name="Bernardo de Carvalho A."/>
            <person name="Caspi A."/>
            <person name="Castrezana S."/>
            <person name="Celniker S.E."/>
            <person name="Chang J.L."/>
            <person name="Chapple C."/>
            <person name="Chatterji S."/>
            <person name="Chinwalla A."/>
            <person name="Civetta A."/>
            <person name="Clifton S.W."/>
            <person name="Comeron J.M."/>
            <person name="Costello J.C."/>
            <person name="Coyne J.A."/>
            <person name="Daub J."/>
            <person name="David R.G."/>
            <person name="Delcher A.L."/>
            <person name="Delehaunty K."/>
            <person name="Do C.B."/>
            <person name="Ebling H."/>
            <person name="Edwards K."/>
            <person name="Eickbush T."/>
            <person name="Evans J.D."/>
            <person name="Filipski A."/>
            <person name="Findeiss S."/>
            <person name="Freyhult E."/>
            <person name="Fulton L."/>
            <person name="Fulton R."/>
            <person name="Garcia A.C."/>
            <person name="Gardiner A."/>
            <person name="Garfield D.A."/>
            <person name="Garvin B.E."/>
            <person name="Gibson G."/>
            <person name="Gilbert D."/>
            <person name="Gnerre S."/>
            <person name="Godfrey J."/>
            <person name="Good R."/>
            <person name="Gotea V."/>
            <person name="Gravely B."/>
            <person name="Greenberg A.J."/>
            <person name="Griffiths-Jones S."/>
            <person name="Gross S."/>
            <person name="Guigo R."/>
            <person name="Gustafson E.A."/>
            <person name="Haerty W."/>
            <person name="Hahn M.W."/>
            <person name="Halligan D.L."/>
            <person name="Halpern A.L."/>
            <person name="Halter G.M."/>
            <person name="Han M.V."/>
            <person name="Heger A."/>
            <person name="Hillier L."/>
            <person name="Hinrichs A.S."/>
            <person name="Holmes I."/>
            <person name="Hoskins R.A."/>
            <person name="Hubisz M.J."/>
            <person name="Hultmark D."/>
            <person name="Huntley M.A."/>
            <person name="Jaffe D.B."/>
            <person name="Jagadeeshan S."/>
            <person name="Jeck W.R."/>
            <person name="Johnson J."/>
            <person name="Jones C.D."/>
            <person name="Jordan W.C."/>
            <person name="Karpen G.H."/>
            <person name="Kataoka E."/>
            <person name="Keightley P.D."/>
            <person name="Kheradpour P."/>
            <person name="Kirkness E.F."/>
            <person name="Koerich L.B."/>
            <person name="Kristiansen K."/>
            <person name="Kudrna D."/>
            <person name="Kulathinal R.J."/>
            <person name="Kumar S."/>
            <person name="Kwok R."/>
            <person name="Lander E."/>
            <person name="Langley C.H."/>
            <person name="Lapoint R."/>
            <person name="Lazzaro B.P."/>
            <person name="Lee S.J."/>
            <person name="Levesque L."/>
            <person name="Li R."/>
            <person name="Lin C.F."/>
            <person name="Lin M.F."/>
            <person name="Lindblad-Toh K."/>
            <person name="Llopart A."/>
            <person name="Long M."/>
            <person name="Low L."/>
            <person name="Lozovsky E."/>
            <person name="Lu J."/>
            <person name="Luo M."/>
            <person name="Machado C.A."/>
            <person name="Makalowski W."/>
            <person name="Marzo M."/>
            <person name="Matsuda M."/>
            <person name="Matzkin L."/>
            <person name="McAllister B."/>
            <person name="McBride C.S."/>
            <person name="McKernan B."/>
            <person name="McKernan K."/>
            <person name="Mendez-Lago M."/>
            <person name="Minx P."/>
            <person name="Mollenhauer M.U."/>
            <person name="Montooth K."/>
            <person name="Mount S.M."/>
            <person name="Mu X."/>
            <person name="Myers E."/>
            <person name="Negre B."/>
            <person name="Newfeld S."/>
            <person name="Nielsen R."/>
            <person name="Noor M.A."/>
            <person name="O'Grady P."/>
            <person name="Pachter L."/>
            <person name="Papaceit M."/>
            <person name="Parisi M.J."/>
            <person name="Parisi M."/>
            <person name="Parts L."/>
            <person name="Pedersen J.S."/>
            <person name="Pesole G."/>
            <person name="Phillippy A.M."/>
            <person name="Ponting C.P."/>
            <person name="Pop M."/>
            <person name="Porcelli D."/>
            <person name="Powell J.R."/>
            <person name="Prohaska S."/>
            <person name="Pruitt K."/>
            <person name="Puig M."/>
            <person name="Quesneville H."/>
            <person name="Ram K.R."/>
            <person name="Rand D."/>
            <person name="Rasmussen M.D."/>
            <person name="Reed L.K."/>
            <person name="Reenan R."/>
            <person name="Reily A."/>
            <person name="Remington K.A."/>
            <person name="Rieger T.T."/>
            <person name="Ritchie M.G."/>
            <person name="Robin C."/>
            <person name="Rogers Y.H."/>
            <person name="Rohde C."/>
            <person name="Rozas J."/>
            <person name="Rubenfield M.J."/>
            <person name="Ruiz A."/>
            <person name="Russo S."/>
            <person name="Salzberg S.L."/>
            <person name="Sanchez-Gracia A."/>
            <person name="Saranga D.J."/>
            <person name="Sato H."/>
            <person name="Schaeffer S.W."/>
            <person name="Schatz M.C."/>
            <person name="Schlenke T."/>
            <person name="Schwartz R."/>
            <person name="Segarra C."/>
            <person name="Singh R.S."/>
            <person name="Sirot L."/>
            <person name="Sirota M."/>
            <person name="Sisneros N.B."/>
            <person name="Smith C.D."/>
            <person name="Smith T.F."/>
            <person name="Spieth J."/>
            <person name="Stage D.E."/>
            <person name="Stark A."/>
            <person name="Stephan W."/>
            <person name="Strausberg R.L."/>
            <person name="Strempel S."/>
            <person name="Sturgill D."/>
            <person name="Sutton G."/>
            <person name="Sutton G.G."/>
            <person name="Tao W."/>
            <person name="Teichmann S."/>
            <person name="Tobari Y.N."/>
            <person name="Tomimura Y."/>
            <person name="Tsolas J.M."/>
            <person name="Valente V.L."/>
            <person name="Venter E."/>
            <person name="Venter J.C."/>
            <person name="Vicario S."/>
            <person name="Vieira F.G."/>
            <person name="Vilella A.J."/>
            <person name="Villasante A."/>
            <person name="Walenz B."/>
            <person name="Wang J."/>
            <person name="Wasserman M."/>
            <person name="Watts T."/>
            <person name="Wilson D."/>
            <person name="Wilson R.K."/>
            <person name="Wing R.A."/>
            <person name="Wolfner M.F."/>
            <person name="Wong A."/>
            <person name="Wong G.K."/>
            <person name="Wu C.I."/>
            <person name="Wu G."/>
            <person name="Yamamoto D."/>
            <person name="Yang H.P."/>
            <person name="Yang S.P."/>
            <person name="Yorke J.A."/>
            <person name="Yoshida K."/>
            <person name="Zdobnov E."/>
            <person name="Zhang P."/>
            <person name="Zhang Y."/>
            <person name="Zimin A.V."/>
            <person name="Baldwin J."/>
            <person name="Abdouelleil A."/>
            <person name="Abdulkadir J."/>
            <person name="Abebe A."/>
            <person name="Abera B."/>
            <person name="Abreu J."/>
            <person name="Acer S.C."/>
            <person name="Aftuck L."/>
            <person name="Alexander A."/>
            <person name="An P."/>
            <person name="Anderson E."/>
            <person name="Anderson S."/>
            <person name="Arachi H."/>
            <person name="Azer M."/>
            <person name="Bachantsang P."/>
            <person name="Barry A."/>
            <person name="Bayul T."/>
            <person name="Berlin A."/>
            <person name="Bessette D."/>
            <person name="Bloom T."/>
            <person name="Blye J."/>
            <person name="Boguslavskiy L."/>
            <person name="Bonnet C."/>
            <person name="Boukhgalter B."/>
            <person name="Bourzgui I."/>
            <person name="Brown A."/>
            <person name="Cahill P."/>
            <person name="Channer S."/>
            <person name="Cheshatsang Y."/>
            <person name="Chuda L."/>
            <person name="Citroen M."/>
            <person name="Collymore A."/>
            <person name="Cooke P."/>
            <person name="Costello M."/>
            <person name="D'Aco K."/>
            <person name="Daza R."/>
            <person name="De Haan G."/>
            <person name="DeGray S."/>
            <person name="DeMaso C."/>
            <person name="Dhargay N."/>
            <person name="Dooley K."/>
            <person name="Dooley E."/>
            <person name="Doricent M."/>
            <person name="Dorje P."/>
            <person name="Dorjee K."/>
            <person name="Dupes A."/>
            <person name="Elong R."/>
            <person name="Falk J."/>
            <person name="Farina A."/>
            <person name="Faro S."/>
            <person name="Ferguson D."/>
            <person name="Fisher S."/>
            <person name="Foley C.D."/>
            <person name="Franke A."/>
            <person name="Friedrich D."/>
            <person name="Gadbois L."/>
            <person name="Gearin G."/>
            <person name="Gearin C.R."/>
            <person name="Giannoukos G."/>
            <person name="Goode T."/>
            <person name="Graham J."/>
            <person name="Grandbois E."/>
            <person name="Grewal S."/>
            <person name="Gyaltsen K."/>
            <person name="Hafez N."/>
            <person name="Hagos B."/>
            <person name="Hall J."/>
            <person name="Henson C."/>
            <person name="Hollinger A."/>
            <person name="Honan T."/>
            <person name="Huard M.D."/>
            <person name="Hughes L."/>
            <person name="Hurhula B."/>
            <person name="Husby M.E."/>
            <person name="Kamat A."/>
            <person name="Kanga B."/>
            <person name="Kashin S."/>
            <person name="Khazanovich D."/>
            <person name="Kisner P."/>
            <person name="Lance K."/>
            <person name="Lara M."/>
            <person name="Lee W."/>
            <person name="Lennon N."/>
            <person name="Letendre F."/>
            <person name="LeVine R."/>
            <person name="Lipovsky A."/>
            <person name="Liu X."/>
            <person name="Liu J."/>
            <person name="Liu S."/>
            <person name="Lokyitsang T."/>
            <person name="Lokyitsang Y."/>
            <person name="Lubonja R."/>
            <person name="Lui A."/>
            <person name="MacDonald P."/>
            <person name="Magnisalis V."/>
            <person name="Maru K."/>
            <person name="Matthews C."/>
            <person name="McCusker W."/>
            <person name="McDonough S."/>
            <person name="Mehta T."/>
            <person name="Meldrim J."/>
            <person name="Meneus L."/>
            <person name="Mihai O."/>
            <person name="Mihalev A."/>
            <person name="Mihova T."/>
            <person name="Mittelman R."/>
            <person name="Mlenga V."/>
            <person name="Montmayeur A."/>
            <person name="Mulrain L."/>
            <person name="Navidi A."/>
            <person name="Naylor J."/>
            <person name="Negash T."/>
            <person name="Nguyen T."/>
            <person name="Nguyen N."/>
            <person name="Nicol R."/>
            <person name="Norbu C."/>
            <person name="Norbu N."/>
            <person name="Novod N."/>
            <person name="O'Neill B."/>
            <person name="Osman S."/>
            <person name="Markiewicz E."/>
            <person name="Oyono O.L."/>
            <person name="Patti C."/>
            <person name="Phunkhang P."/>
            <person name="Pierre F."/>
            <person name="Priest M."/>
            <person name="Raghuraman S."/>
            <person name="Rege F."/>
            <person name="Reyes R."/>
            <person name="Rise C."/>
            <person name="Rogov P."/>
            <person name="Ross K."/>
            <person name="Ryan E."/>
            <person name="Settipalli S."/>
            <person name="Shea T."/>
            <person name="Sherpa N."/>
            <person name="Shi L."/>
            <person name="Shih D."/>
            <person name="Sparrow T."/>
            <person name="Spaulding J."/>
            <person name="Stalker J."/>
            <person name="Stange-Thomann N."/>
            <person name="Stavropoulos S."/>
            <person name="Stone C."/>
            <person name="Strader C."/>
            <person name="Tesfaye S."/>
            <person name="Thomson T."/>
            <person name="Thoulutsang Y."/>
            <person name="Thoulutsang D."/>
            <person name="Topham K."/>
            <person name="Topping I."/>
            <person name="Tsamla T."/>
            <person name="Vassiliev H."/>
            <person name="Vo A."/>
            <person name="Wangchuk T."/>
            <person name="Wangdi T."/>
            <person name="Weiand M."/>
            <person name="Wilkinson J."/>
            <person name="Wilson A."/>
            <person name="Yadav S."/>
            <person name="Young G."/>
            <person name="Yu Q."/>
            <person name="Zembek L."/>
            <person name="Zhong D."/>
            <person name="Zimmer A."/>
            <person name="Zwirko Z."/>
            <person name="Jaffe D.B."/>
            <person name="Alvarez P."/>
            <person name="Brockman W."/>
            <person name="Butler J."/>
            <person name="Chin C."/>
            <person name="Gnerre S."/>
            <person name="Grabherr M."/>
            <person name="Kleber M."/>
            <person name="Mauceli E."/>
            <person name="MacCallum I."/>
        </authorList>
    </citation>
    <scope>NUCLEOTIDE SEQUENCE [LARGE SCALE GENOMIC DNA]</scope>
    <source>
        <strain evidence="2">Tucson 14030-0811.24</strain>
    </source>
</reference>
<proteinExistence type="predicted"/>
<keyword evidence="2" id="KW-1185">Reference proteome</keyword>
<dbReference type="EMBL" id="CH964272">
    <property type="protein sequence ID" value="KRF99888.1"/>
    <property type="molecule type" value="Genomic_DNA"/>
</dbReference>
<dbReference type="PANTHER" id="PTHR20898">
    <property type="entry name" value="DAEDALUS ON 3-RELATED-RELATED"/>
    <property type="match status" value="1"/>
</dbReference>
<sequence>MVCESYNTSWVVINYCRLKVIKRNTIAAYCNASVLLPANDISVHFQVFKKANGYKPWVMNGKVDICRFLRHPYNPTAMLIGSLFLEFTNFNHTCPYFGTQLVDGFYLRPELLKLPFPTGEYKLYLGWHFDKRLQFETNASFTFIEDLINQ</sequence>
<accession>A0A0Q9X4Y8</accession>
<dbReference type="Pfam" id="PF06477">
    <property type="entry name" value="DUF1091"/>
    <property type="match status" value="1"/>
</dbReference>
<dbReference type="SMART" id="SM00697">
    <property type="entry name" value="DM8"/>
    <property type="match status" value="1"/>
</dbReference>
<dbReference type="PANTHER" id="PTHR20898:SF0">
    <property type="entry name" value="DAEDALUS ON 3-RELATED"/>
    <property type="match status" value="1"/>
</dbReference>
<protein>
    <recommendedName>
        <fullName evidence="3">MD-2-related lipid-recognition domain-containing protein</fullName>
    </recommendedName>
</protein>
<dbReference type="AlphaFoldDB" id="A0A0Q9X4Y8"/>
<organism evidence="1 2">
    <name type="scientific">Drosophila willistoni</name>
    <name type="common">Fruit fly</name>
    <dbReference type="NCBI Taxonomy" id="7260"/>
    <lineage>
        <taxon>Eukaryota</taxon>
        <taxon>Metazoa</taxon>
        <taxon>Ecdysozoa</taxon>
        <taxon>Arthropoda</taxon>
        <taxon>Hexapoda</taxon>
        <taxon>Insecta</taxon>
        <taxon>Pterygota</taxon>
        <taxon>Neoptera</taxon>
        <taxon>Endopterygota</taxon>
        <taxon>Diptera</taxon>
        <taxon>Brachycera</taxon>
        <taxon>Muscomorpha</taxon>
        <taxon>Ephydroidea</taxon>
        <taxon>Drosophilidae</taxon>
        <taxon>Drosophila</taxon>
        <taxon>Sophophora</taxon>
    </lineage>
</organism>
<evidence type="ECO:0008006" key="3">
    <source>
        <dbReference type="Google" id="ProtNLM"/>
    </source>
</evidence>
<dbReference type="OrthoDB" id="7940892at2759"/>
<name>A0A0Q9X4Y8_DROWI</name>